<dbReference type="OrthoDB" id="5986190at2759"/>
<evidence type="ECO:0000313" key="1">
    <source>
        <dbReference type="EMBL" id="POS70789.1"/>
    </source>
</evidence>
<accession>A0A2P5HKL0</accession>
<keyword evidence="2" id="KW-1185">Reference proteome</keyword>
<dbReference type="AlphaFoldDB" id="A0A2P5HKL0"/>
<dbReference type="EMBL" id="MAVT02001484">
    <property type="protein sequence ID" value="POS70789.1"/>
    <property type="molecule type" value="Genomic_DNA"/>
</dbReference>
<gene>
    <name evidence="1" type="ORF">DHEL01_v210818</name>
</gene>
<dbReference type="Proteomes" id="UP000094444">
    <property type="component" value="Unassembled WGS sequence"/>
</dbReference>
<evidence type="ECO:0000313" key="2">
    <source>
        <dbReference type="Proteomes" id="UP000094444"/>
    </source>
</evidence>
<sequence length="243" mass="27223">MQMRQLGQHSNIVDIGQLCVGKVTSYPAPAPAPAPAPDPGFRTAACRLAAGVGALVTMIPHRASGPKALEYDWWTAKKSRDARIETLGDEHELTLHSVNSGGGPAHPFTLTNMANLAFTRPSNRIAYLRLVRIERVWPRRANYEQCCMLEGAETLVPMFVEDLSIAHAIVADLVYAFKFKFRLEVFQMSFLRSRLLVICLILVAKMLLDSFDDLTFHALYCTIYSSKDRVLLLDKLRYLCLLP</sequence>
<protein>
    <submittedName>
        <fullName evidence="1">Uncharacterized protein</fullName>
    </submittedName>
</protein>
<reference evidence="1" key="1">
    <citation type="submission" date="2017-09" db="EMBL/GenBank/DDBJ databases">
        <title>Polyketide synthases of a Diaporthe helianthi virulent isolate.</title>
        <authorList>
            <person name="Baroncelli R."/>
        </authorList>
    </citation>
    <scope>NUCLEOTIDE SEQUENCE [LARGE SCALE GENOMIC DNA]</scope>
    <source>
        <strain evidence="1">7/96</strain>
    </source>
</reference>
<organism evidence="1 2">
    <name type="scientific">Diaporthe helianthi</name>
    <dbReference type="NCBI Taxonomy" id="158607"/>
    <lineage>
        <taxon>Eukaryota</taxon>
        <taxon>Fungi</taxon>
        <taxon>Dikarya</taxon>
        <taxon>Ascomycota</taxon>
        <taxon>Pezizomycotina</taxon>
        <taxon>Sordariomycetes</taxon>
        <taxon>Sordariomycetidae</taxon>
        <taxon>Diaporthales</taxon>
        <taxon>Diaporthaceae</taxon>
        <taxon>Diaporthe</taxon>
    </lineage>
</organism>
<proteinExistence type="predicted"/>
<dbReference type="InParanoid" id="A0A2P5HKL0"/>
<name>A0A2P5HKL0_DIAHE</name>
<comment type="caution">
    <text evidence="1">The sequence shown here is derived from an EMBL/GenBank/DDBJ whole genome shotgun (WGS) entry which is preliminary data.</text>
</comment>